<proteinExistence type="predicted"/>
<reference evidence="1" key="1">
    <citation type="submission" date="2020-08" db="EMBL/GenBank/DDBJ databases">
        <title>Multicomponent nature underlies the extraordinary mechanical properties of spider dragline silk.</title>
        <authorList>
            <person name="Kono N."/>
            <person name="Nakamura H."/>
            <person name="Mori M."/>
            <person name="Yoshida Y."/>
            <person name="Ohtoshi R."/>
            <person name="Malay A.D."/>
            <person name="Moran D.A.P."/>
            <person name="Tomita M."/>
            <person name="Numata K."/>
            <person name="Arakawa K."/>
        </authorList>
    </citation>
    <scope>NUCLEOTIDE SEQUENCE</scope>
</reference>
<accession>A0A8X7CLU3</accession>
<comment type="caution">
    <text evidence="1">The sequence shown here is derived from an EMBL/GenBank/DDBJ whole genome shotgun (WGS) entry which is preliminary data.</text>
</comment>
<evidence type="ECO:0000313" key="2">
    <source>
        <dbReference type="Proteomes" id="UP000886998"/>
    </source>
</evidence>
<dbReference type="EMBL" id="BMAV01017227">
    <property type="protein sequence ID" value="GFY68737.1"/>
    <property type="molecule type" value="Genomic_DNA"/>
</dbReference>
<keyword evidence="2" id="KW-1185">Reference proteome</keyword>
<organism evidence="1 2">
    <name type="scientific">Trichonephila inaurata madagascariensis</name>
    <dbReference type="NCBI Taxonomy" id="2747483"/>
    <lineage>
        <taxon>Eukaryota</taxon>
        <taxon>Metazoa</taxon>
        <taxon>Ecdysozoa</taxon>
        <taxon>Arthropoda</taxon>
        <taxon>Chelicerata</taxon>
        <taxon>Arachnida</taxon>
        <taxon>Araneae</taxon>
        <taxon>Araneomorphae</taxon>
        <taxon>Entelegynae</taxon>
        <taxon>Araneoidea</taxon>
        <taxon>Nephilidae</taxon>
        <taxon>Trichonephila</taxon>
        <taxon>Trichonephila inaurata</taxon>
    </lineage>
</organism>
<name>A0A8X7CLU3_9ARAC</name>
<feature type="non-terminal residue" evidence="1">
    <location>
        <position position="1"/>
    </location>
</feature>
<gene>
    <name evidence="1" type="ORF">TNIN_418131</name>
</gene>
<dbReference type="AlphaFoldDB" id="A0A8X7CLU3"/>
<sequence length="62" mass="7432">SELELFEKFHSMESYAKHEEWSVLHETENAEDAYFDAREYYLSDCETCGSKCFEYLNYVNSL</sequence>
<evidence type="ECO:0000313" key="1">
    <source>
        <dbReference type="EMBL" id="GFY68737.1"/>
    </source>
</evidence>
<protein>
    <submittedName>
        <fullName evidence="1">Uncharacterized protein</fullName>
    </submittedName>
</protein>
<dbReference type="Proteomes" id="UP000886998">
    <property type="component" value="Unassembled WGS sequence"/>
</dbReference>